<reference evidence="3" key="1">
    <citation type="submission" date="2025-08" db="UniProtKB">
        <authorList>
            <consortium name="RefSeq"/>
        </authorList>
    </citation>
    <scope>IDENTIFICATION</scope>
    <source>
        <tissue evidence="3">Whole body</tissue>
    </source>
</reference>
<dbReference type="Proteomes" id="UP000504618">
    <property type="component" value="Unplaced"/>
</dbReference>
<keyword evidence="2" id="KW-1185">Reference proteome</keyword>
<dbReference type="OrthoDB" id="6613714at2759"/>
<gene>
    <name evidence="3" type="primary">LOC112468370</name>
</gene>
<protein>
    <submittedName>
        <fullName evidence="3">Uncharacterized protein LOC112468370</fullName>
    </submittedName>
</protein>
<dbReference type="RefSeq" id="XP_024893271.1">
    <property type="nucleotide sequence ID" value="XM_025037503.1"/>
</dbReference>
<organism evidence="2 3">
    <name type="scientific">Temnothorax curvispinosus</name>
    <dbReference type="NCBI Taxonomy" id="300111"/>
    <lineage>
        <taxon>Eukaryota</taxon>
        <taxon>Metazoa</taxon>
        <taxon>Ecdysozoa</taxon>
        <taxon>Arthropoda</taxon>
        <taxon>Hexapoda</taxon>
        <taxon>Insecta</taxon>
        <taxon>Pterygota</taxon>
        <taxon>Neoptera</taxon>
        <taxon>Endopterygota</taxon>
        <taxon>Hymenoptera</taxon>
        <taxon>Apocrita</taxon>
        <taxon>Aculeata</taxon>
        <taxon>Formicoidea</taxon>
        <taxon>Formicidae</taxon>
        <taxon>Myrmicinae</taxon>
        <taxon>Temnothorax</taxon>
    </lineage>
</organism>
<dbReference type="InterPro" id="IPR048367">
    <property type="entry name" value="TNP-like_RNaseH_C"/>
</dbReference>
<proteinExistence type="predicted"/>
<dbReference type="GeneID" id="112468370"/>
<name>A0A6J1RKR4_9HYME</name>
<evidence type="ECO:0000313" key="2">
    <source>
        <dbReference type="Proteomes" id="UP000504618"/>
    </source>
</evidence>
<evidence type="ECO:0000259" key="1">
    <source>
        <dbReference type="Pfam" id="PF21789"/>
    </source>
</evidence>
<feature type="domain" description="Transposable element P transposase-like RNase H C-terminal" evidence="1">
    <location>
        <begin position="84"/>
        <end position="117"/>
    </location>
</feature>
<accession>A0A6J1RKR4</accession>
<dbReference type="Pfam" id="PF21789">
    <property type="entry name" value="TNP-like_RNaseH_C"/>
    <property type="match status" value="1"/>
</dbReference>
<evidence type="ECO:0000313" key="3">
    <source>
        <dbReference type="RefSeq" id="XP_024893271.1"/>
    </source>
</evidence>
<dbReference type="AlphaFoldDB" id="A0A6J1RKR4"/>
<sequence>MFDALNRKLPNQGLTPECNDFKVLEDSLQWLNNWETAMMKKEIKPNEFLTTTTSRGLRITLQSTLHMCRYLIEKFNFDYLLTGKVNQDNLEKFIGTIRQSAGCNDHPNCPTFLQLYKLLSVYSVIKPPKFSNCTVFEDRLSSNLIKISDLKAVFGKKGEAKSSMYLREIQKKLDTVLEYEDWDADDLIEDNDPITAHDYDLYPLF</sequence>